<evidence type="ECO:0000313" key="1">
    <source>
        <dbReference type="EMBL" id="MDQ0492376.1"/>
    </source>
</evidence>
<keyword evidence="2" id="KW-1185">Reference proteome</keyword>
<proteinExistence type="predicted"/>
<organism evidence="1 2">
    <name type="scientific">Paenibacillus brasilensis</name>
    <dbReference type="NCBI Taxonomy" id="128574"/>
    <lineage>
        <taxon>Bacteria</taxon>
        <taxon>Bacillati</taxon>
        <taxon>Bacillota</taxon>
        <taxon>Bacilli</taxon>
        <taxon>Bacillales</taxon>
        <taxon>Paenibacillaceae</taxon>
        <taxon>Paenibacillus</taxon>
    </lineage>
</organism>
<accession>A0ABU0KSG0</accession>
<name>A0ABU0KSG0_9BACL</name>
<protein>
    <submittedName>
        <fullName evidence="1">Uncharacterized protein</fullName>
    </submittedName>
</protein>
<sequence length="47" mass="5465">MQHPSFRMEEDSYLILIQNQESIDKLLEPLVSKNNHQRHGTSAMAVK</sequence>
<dbReference type="Proteomes" id="UP001242811">
    <property type="component" value="Unassembled WGS sequence"/>
</dbReference>
<dbReference type="EMBL" id="JAUSWA010000002">
    <property type="protein sequence ID" value="MDQ0492376.1"/>
    <property type="molecule type" value="Genomic_DNA"/>
</dbReference>
<comment type="caution">
    <text evidence="1">The sequence shown here is derived from an EMBL/GenBank/DDBJ whole genome shotgun (WGS) entry which is preliminary data.</text>
</comment>
<reference evidence="1 2" key="1">
    <citation type="submission" date="2023-07" db="EMBL/GenBank/DDBJ databases">
        <title>Genomic Encyclopedia of Type Strains, Phase IV (KMG-IV): sequencing the most valuable type-strain genomes for metagenomic binning, comparative biology and taxonomic classification.</title>
        <authorList>
            <person name="Goeker M."/>
        </authorList>
    </citation>
    <scope>NUCLEOTIDE SEQUENCE [LARGE SCALE GENOMIC DNA]</scope>
    <source>
        <strain evidence="1 2">DSM 14914</strain>
    </source>
</reference>
<gene>
    <name evidence="1" type="ORF">QOZ95_000523</name>
</gene>
<evidence type="ECO:0000313" key="2">
    <source>
        <dbReference type="Proteomes" id="UP001242811"/>
    </source>
</evidence>